<keyword evidence="10" id="KW-1185">Reference proteome</keyword>
<gene>
    <name evidence="9" type="ORF">F3087_18190</name>
</gene>
<protein>
    <submittedName>
        <fullName evidence="9">Branched-chain amino acid ABC transporter permease</fullName>
    </submittedName>
</protein>
<dbReference type="GO" id="GO:1903785">
    <property type="term" value="P:L-valine transmembrane transport"/>
    <property type="evidence" value="ECO:0007669"/>
    <property type="project" value="TreeGrafter"/>
</dbReference>
<sequence>MRSIWRTLGRDTFSGIVAVCLAVFVIGVSYGATAVTTGLPAWLPIVLGFVVLAGGAEFLFIGIIAAGGSPIAALLAGLVVNARHLPYGLSVPEAVGTGWRRFLGVHLMNDESVAMALAQSTVERKRAAYWACGFGVLLAWPGGAVLGVLIGTFAPNTAAFGLDAVFPAVLLALIVPALREMATLRAALVGAVVAVASAPFLPAGMPVLVALSGLFFVGRDKGKTDSSEPAVPVAVTNRELNTVESGVE</sequence>
<keyword evidence="5 8" id="KW-0812">Transmembrane</keyword>
<dbReference type="Proteomes" id="UP000323876">
    <property type="component" value="Unassembled WGS sequence"/>
</dbReference>
<reference evidence="9 10" key="1">
    <citation type="submission" date="2019-09" db="EMBL/GenBank/DDBJ databases">
        <authorList>
            <person name="Wang X."/>
        </authorList>
    </citation>
    <scope>NUCLEOTIDE SEQUENCE [LARGE SCALE GENOMIC DNA]</scope>
    <source>
        <strain evidence="9 10">CICC 11023</strain>
    </source>
</reference>
<keyword evidence="3" id="KW-0813">Transport</keyword>
<dbReference type="PANTHER" id="PTHR34979">
    <property type="entry name" value="INNER MEMBRANE PROTEIN YGAZ"/>
    <property type="match status" value="1"/>
</dbReference>
<feature type="transmembrane region" description="Helical" evidence="8">
    <location>
        <begin position="12"/>
        <end position="35"/>
    </location>
</feature>
<keyword evidence="4" id="KW-1003">Cell membrane</keyword>
<comment type="caution">
    <text evidence="9">The sequence shown here is derived from an EMBL/GenBank/DDBJ whole genome shotgun (WGS) entry which is preliminary data.</text>
</comment>
<keyword evidence="6 8" id="KW-1133">Transmembrane helix</keyword>
<dbReference type="InterPro" id="IPR011606">
    <property type="entry name" value="Brnchd-chn_aa_trnsp_permease"/>
</dbReference>
<name>A0A5N0EK53_9NOCA</name>
<evidence type="ECO:0000256" key="1">
    <source>
        <dbReference type="ARBA" id="ARBA00004651"/>
    </source>
</evidence>
<evidence type="ECO:0000256" key="3">
    <source>
        <dbReference type="ARBA" id="ARBA00022448"/>
    </source>
</evidence>
<feature type="transmembrane region" description="Helical" evidence="8">
    <location>
        <begin position="41"/>
        <end position="66"/>
    </location>
</feature>
<organism evidence="9 10">
    <name type="scientific">Nocardia colli</name>
    <dbReference type="NCBI Taxonomy" id="2545717"/>
    <lineage>
        <taxon>Bacteria</taxon>
        <taxon>Bacillati</taxon>
        <taxon>Actinomycetota</taxon>
        <taxon>Actinomycetes</taxon>
        <taxon>Mycobacteriales</taxon>
        <taxon>Nocardiaceae</taxon>
        <taxon>Nocardia</taxon>
    </lineage>
</organism>
<evidence type="ECO:0000313" key="9">
    <source>
        <dbReference type="EMBL" id="KAA8887751.1"/>
    </source>
</evidence>
<comment type="subcellular location">
    <subcellularLocation>
        <location evidence="1">Cell membrane</location>
        <topology evidence="1">Multi-pass membrane protein</topology>
    </subcellularLocation>
</comment>
<evidence type="ECO:0000256" key="6">
    <source>
        <dbReference type="ARBA" id="ARBA00022989"/>
    </source>
</evidence>
<accession>A0A5N0EK53</accession>
<evidence type="ECO:0000256" key="5">
    <source>
        <dbReference type="ARBA" id="ARBA00022692"/>
    </source>
</evidence>
<evidence type="ECO:0000256" key="2">
    <source>
        <dbReference type="ARBA" id="ARBA00010735"/>
    </source>
</evidence>
<dbReference type="OrthoDB" id="5195391at2"/>
<evidence type="ECO:0000256" key="4">
    <source>
        <dbReference type="ARBA" id="ARBA00022475"/>
    </source>
</evidence>
<evidence type="ECO:0000313" key="10">
    <source>
        <dbReference type="Proteomes" id="UP000323876"/>
    </source>
</evidence>
<dbReference type="EMBL" id="VXLC01000006">
    <property type="protein sequence ID" value="KAA8887751.1"/>
    <property type="molecule type" value="Genomic_DNA"/>
</dbReference>
<dbReference type="PANTHER" id="PTHR34979:SF1">
    <property type="entry name" value="INNER MEMBRANE PROTEIN YGAZ"/>
    <property type="match status" value="1"/>
</dbReference>
<evidence type="ECO:0000256" key="8">
    <source>
        <dbReference type="SAM" id="Phobius"/>
    </source>
</evidence>
<comment type="similarity">
    <text evidence="2">Belongs to the AzlC family.</text>
</comment>
<dbReference type="GO" id="GO:0005886">
    <property type="term" value="C:plasma membrane"/>
    <property type="evidence" value="ECO:0007669"/>
    <property type="project" value="UniProtKB-SubCell"/>
</dbReference>
<keyword evidence="7 8" id="KW-0472">Membrane</keyword>
<proteinExistence type="inferred from homology"/>
<dbReference type="RefSeq" id="WP_150403320.1">
    <property type="nucleotide sequence ID" value="NZ_VXLC01000006.1"/>
</dbReference>
<evidence type="ECO:0000256" key="7">
    <source>
        <dbReference type="ARBA" id="ARBA00023136"/>
    </source>
</evidence>
<dbReference type="AlphaFoldDB" id="A0A5N0EK53"/>
<dbReference type="Pfam" id="PF03591">
    <property type="entry name" value="AzlC"/>
    <property type="match status" value="1"/>
</dbReference>
<feature type="transmembrane region" description="Helical" evidence="8">
    <location>
        <begin position="187"/>
        <end position="217"/>
    </location>
</feature>
<feature type="transmembrane region" description="Helical" evidence="8">
    <location>
        <begin position="157"/>
        <end position="175"/>
    </location>
</feature>
<feature type="transmembrane region" description="Helical" evidence="8">
    <location>
        <begin position="127"/>
        <end position="151"/>
    </location>
</feature>